<dbReference type="RefSeq" id="WP_136844787.1">
    <property type="nucleotide sequence ID" value="NZ_SUPL01000008.1"/>
</dbReference>
<dbReference type="PANTHER" id="PTHR36842:SF1">
    <property type="entry name" value="PROTEIN TOLB"/>
    <property type="match status" value="1"/>
</dbReference>
<dbReference type="Gene3D" id="2.120.10.30">
    <property type="entry name" value="TolB, C-terminal domain"/>
    <property type="match status" value="2"/>
</dbReference>
<evidence type="ECO:0000313" key="4">
    <source>
        <dbReference type="EMBL" id="TJY32943.1"/>
    </source>
</evidence>
<dbReference type="InterPro" id="IPR011659">
    <property type="entry name" value="WD40"/>
</dbReference>
<organism evidence="4 5">
    <name type="scientific">Pontimicrobium aquaticum</name>
    <dbReference type="NCBI Taxonomy" id="2565367"/>
    <lineage>
        <taxon>Bacteria</taxon>
        <taxon>Pseudomonadati</taxon>
        <taxon>Bacteroidota</taxon>
        <taxon>Flavobacteriia</taxon>
        <taxon>Flavobacteriales</taxon>
        <taxon>Flavobacteriaceae</taxon>
        <taxon>Pontimicrobium</taxon>
    </lineage>
</organism>
<name>A0A4U0EMX5_9FLAO</name>
<dbReference type="SUPFAM" id="SSF69304">
    <property type="entry name" value="Tricorn protease N-terminal domain"/>
    <property type="match status" value="1"/>
</dbReference>
<comment type="similarity">
    <text evidence="1">Belongs to the TolB family.</text>
</comment>
<gene>
    <name evidence="4" type="ORF">E5167_14010</name>
</gene>
<dbReference type="EMBL" id="SUPL01000008">
    <property type="protein sequence ID" value="TJY32943.1"/>
    <property type="molecule type" value="Genomic_DNA"/>
</dbReference>
<protein>
    <submittedName>
        <fullName evidence="4">DUF5050 domain-containing protein</fullName>
    </submittedName>
</protein>
<dbReference type="Pfam" id="PF16472">
    <property type="entry name" value="DUF5050"/>
    <property type="match status" value="1"/>
</dbReference>
<dbReference type="PANTHER" id="PTHR36842">
    <property type="entry name" value="PROTEIN TOLB HOMOLOG"/>
    <property type="match status" value="1"/>
</dbReference>
<evidence type="ECO:0000256" key="1">
    <source>
        <dbReference type="ARBA" id="ARBA00009820"/>
    </source>
</evidence>
<feature type="chain" id="PRO_5020373208" evidence="2">
    <location>
        <begin position="25"/>
        <end position="291"/>
    </location>
</feature>
<sequence length="291" mass="33595">MHKHIKKYWLTVSAIFCCMLTSYGQDVIYTSQKSNNDNLYVINSRGQKIAITNHSRKDSSPVISPDGKYIVFTSERVGWWKIWLMTIKDKSFKQLSSSSYAAYSPSWSPDGKLIVYVTTDKGSQEIFTMKPNGEQQVNLTNNKKDDITPSWGKDGKIYYSTKHNEFYQIARMNPDGSEKEIITKDNCNKLMPQLSNNGNTLLYYGDKYNNMEIFSYNLDTKIEKRLTNNPLVDRRARWSFDDKKIVFERGNKGNNHHIYIMDFDGSNAKQLTSSGYNYAPSFVPNSTSFKK</sequence>
<evidence type="ECO:0000256" key="2">
    <source>
        <dbReference type="SAM" id="SignalP"/>
    </source>
</evidence>
<feature type="domain" description="Prolow-density lipoprotein receptor-related protein 1-like beta-propeller" evidence="3">
    <location>
        <begin position="114"/>
        <end position="273"/>
    </location>
</feature>
<dbReference type="AlphaFoldDB" id="A0A4U0EMX5"/>
<keyword evidence="5" id="KW-1185">Reference proteome</keyword>
<dbReference type="InterPro" id="IPR011042">
    <property type="entry name" value="6-blade_b-propeller_TolB-like"/>
</dbReference>
<reference evidence="4 5" key="1">
    <citation type="submission" date="2019-04" db="EMBL/GenBank/DDBJ databases">
        <title>Lacinutrix sp. nov., isolated from marine water.</title>
        <authorList>
            <person name="Kim W."/>
        </authorList>
    </citation>
    <scope>NUCLEOTIDE SEQUENCE [LARGE SCALE GENOMIC DNA]</scope>
    <source>
        <strain evidence="4 5">CAU 1491</strain>
    </source>
</reference>
<feature type="signal peptide" evidence="2">
    <location>
        <begin position="1"/>
        <end position="24"/>
    </location>
</feature>
<dbReference type="InterPro" id="IPR032485">
    <property type="entry name" value="LRP1-like_beta_prop"/>
</dbReference>
<dbReference type="Proteomes" id="UP000307657">
    <property type="component" value="Unassembled WGS sequence"/>
</dbReference>
<evidence type="ECO:0000313" key="5">
    <source>
        <dbReference type="Proteomes" id="UP000307657"/>
    </source>
</evidence>
<dbReference type="OrthoDB" id="9815657at2"/>
<comment type="caution">
    <text evidence="4">The sequence shown here is derived from an EMBL/GenBank/DDBJ whole genome shotgun (WGS) entry which is preliminary data.</text>
</comment>
<keyword evidence="2" id="KW-0732">Signal</keyword>
<accession>A0A4U0EMX5</accession>
<dbReference type="Pfam" id="PF07676">
    <property type="entry name" value="PD40"/>
    <property type="match status" value="1"/>
</dbReference>
<proteinExistence type="inferred from homology"/>
<evidence type="ECO:0000259" key="3">
    <source>
        <dbReference type="Pfam" id="PF16472"/>
    </source>
</evidence>